<dbReference type="EMBL" id="JARXVE010000006">
    <property type="protein sequence ID" value="MDH6197129.1"/>
    <property type="molecule type" value="Genomic_DNA"/>
</dbReference>
<dbReference type="RefSeq" id="WP_280833747.1">
    <property type="nucleotide sequence ID" value="NZ_JARXVE010000006.1"/>
</dbReference>
<feature type="domain" description="Nuclease associated modular" evidence="2">
    <location>
        <begin position="200"/>
        <end position="216"/>
    </location>
</feature>
<comment type="caution">
    <text evidence="3">The sequence shown here is derived from an EMBL/GenBank/DDBJ whole genome shotgun (WGS) entry which is preliminary data.</text>
</comment>
<evidence type="ECO:0000313" key="3">
    <source>
        <dbReference type="EMBL" id="MDH6197129.1"/>
    </source>
</evidence>
<dbReference type="SUPFAM" id="SSF64496">
    <property type="entry name" value="DNA-binding domain of intron-encoded endonucleases"/>
    <property type="match status" value="2"/>
</dbReference>
<gene>
    <name evidence="3" type="ORF">M2272_003782</name>
</gene>
<accession>A0ABT6L2G2</accession>
<feature type="domain" description="Nuclease associated modular" evidence="2">
    <location>
        <begin position="176"/>
        <end position="192"/>
    </location>
</feature>
<sequence>MTAELPAGGLIYGVRLRSESHYRYVGLTTKTARVRLRQHLRVAAAGKKTPFYDWLRKQDLDNLIVEHLDWADELDELGEAEIAWIALLRQEGHPLLNLTDGGLGPTGVEWTAEMREAARIRSTGRRVPSRFGEENPFYQREHSAEQRAKWSVARKGTNVGADNPNYRKFGADHPSFGHVMSEEAKAKLSEKMKGPGNPNFGRSASEETRAKMSAVRKGRPMPSSRRSAHTRHHTNKGVFKDTCQHCRDDQAARQPLRPTDSGGDD</sequence>
<proteinExistence type="predicted"/>
<organism evidence="3 4">
    <name type="scientific">Mycolicibacterium frederiksbergense</name>
    <dbReference type="NCBI Taxonomy" id="117567"/>
    <lineage>
        <taxon>Bacteria</taxon>
        <taxon>Bacillati</taxon>
        <taxon>Actinomycetota</taxon>
        <taxon>Actinomycetes</taxon>
        <taxon>Mycobacteriales</taxon>
        <taxon>Mycobacteriaceae</taxon>
        <taxon>Mycolicibacterium</taxon>
    </lineage>
</organism>
<dbReference type="Pfam" id="PF07460">
    <property type="entry name" value="NUMOD3"/>
    <property type="match status" value="1"/>
</dbReference>
<evidence type="ECO:0000256" key="1">
    <source>
        <dbReference type="SAM" id="MobiDB-lite"/>
    </source>
</evidence>
<dbReference type="Proteomes" id="UP001160130">
    <property type="component" value="Unassembled WGS sequence"/>
</dbReference>
<dbReference type="CDD" id="cd10443">
    <property type="entry name" value="GIY-YIG_HE_Tlr8p_PBC-V_like"/>
    <property type="match status" value="1"/>
</dbReference>
<feature type="compositionally biased region" description="Basic residues" evidence="1">
    <location>
        <begin position="226"/>
        <end position="235"/>
    </location>
</feature>
<feature type="compositionally biased region" description="Basic and acidic residues" evidence="1">
    <location>
        <begin position="238"/>
        <end position="251"/>
    </location>
</feature>
<name>A0ABT6L2G2_9MYCO</name>
<feature type="region of interest" description="Disordered" evidence="1">
    <location>
        <begin position="189"/>
        <end position="265"/>
    </location>
</feature>
<evidence type="ECO:0000259" key="2">
    <source>
        <dbReference type="SMART" id="SM00496"/>
    </source>
</evidence>
<dbReference type="InterPro" id="IPR003611">
    <property type="entry name" value="NUMOD3"/>
</dbReference>
<evidence type="ECO:0000313" key="4">
    <source>
        <dbReference type="Proteomes" id="UP001160130"/>
    </source>
</evidence>
<reference evidence="3 4" key="1">
    <citation type="submission" date="2023-04" db="EMBL/GenBank/DDBJ databases">
        <title>Forest soil microbial communities from Buena Vista Peninsula, Colon Province, Panama.</title>
        <authorList>
            <person name="Bouskill N."/>
        </authorList>
    </citation>
    <scope>NUCLEOTIDE SEQUENCE [LARGE SCALE GENOMIC DNA]</scope>
    <source>
        <strain evidence="3 4">AC80</strain>
    </source>
</reference>
<keyword evidence="4" id="KW-1185">Reference proteome</keyword>
<protein>
    <recommendedName>
        <fullName evidence="2">Nuclease associated modular domain-containing protein</fullName>
    </recommendedName>
</protein>
<dbReference type="SMART" id="SM00496">
    <property type="entry name" value="IENR2"/>
    <property type="match status" value="2"/>
</dbReference>